<dbReference type="SMART" id="SM00256">
    <property type="entry name" value="FBOX"/>
    <property type="match status" value="2"/>
</dbReference>
<dbReference type="STRING" id="1076935.U4KXR9"/>
<sequence>MPHWQGVNGKFVRAAESPLGEANYFELGSTPGSLTTLPERLPEQVFRHIVSFLDFSDVLVARRISKAWWHALRRARPLKFPAVYHMPVELLQQIFFLLTPEGFNNARRTCKDWYVSSLDIRLQRKNLDEIGFSTDLLIQQRSDNPVYLSRRLAREFSLGAGGSGKCDLRYTATLDFSELSSTSSVHFTVSTCGSHALICEGCVVYVYRLKPSSPDLMDFVACIVCPRRVLAVSMDTSSKRYSVAILLDGRMGLVHDIVEQEAKCTYTDLCSEDDPPRSIAICPQRRCVAFGCQGGIELHWVDALTGQDLNRWFPLTAPTDYLYFLPPRHGIDSAKKLRLISSSVHPEEINPLIRRFGVNRRASVAYWATTSEPRIGQSDHFQAVPLSDGYNVLFIDPTSGHLCVGSDAPLGGPTKLLRKIWLIPPEVLNSRDLPLIGTLDFWIRATNAYFTPIRPSVYASGADTQHGLRVVAGYNGHIVFFSVPPDQFFGIPDHNSNGVQYDGTSNSIIIKKKPFLPEDAVSIHGSYIGTVDGLIDLAVHSGPEITVYAFSFDGSVKIFQLNADAHKDDFQIRRKVFTETGEVFDENSANTPCMMEASESSFENGGLGWYARELPTWDGNQSETRNGSSRRKVPRKSSTGGLEYAVDEMSIN</sequence>
<dbReference type="OMA" id="ICPGRRC"/>
<feature type="compositionally biased region" description="Polar residues" evidence="1">
    <location>
        <begin position="618"/>
        <end position="627"/>
    </location>
</feature>
<evidence type="ECO:0000313" key="4">
    <source>
        <dbReference type="Proteomes" id="UP000018144"/>
    </source>
</evidence>
<feature type="domain" description="F-box" evidence="2">
    <location>
        <begin position="86"/>
        <end position="126"/>
    </location>
</feature>
<gene>
    <name evidence="3" type="ORF">PCON_06223</name>
</gene>
<feature type="domain" description="F-box" evidence="2">
    <location>
        <begin position="41"/>
        <end position="80"/>
    </location>
</feature>
<dbReference type="Pfam" id="PF00646">
    <property type="entry name" value="F-box"/>
    <property type="match status" value="1"/>
</dbReference>
<dbReference type="Pfam" id="PF12937">
    <property type="entry name" value="F-box-like"/>
    <property type="match status" value="1"/>
</dbReference>
<dbReference type="InterPro" id="IPR001810">
    <property type="entry name" value="F-box_dom"/>
</dbReference>
<dbReference type="eggNOG" id="ENOG502SHIS">
    <property type="taxonomic scope" value="Eukaryota"/>
</dbReference>
<dbReference type="AlphaFoldDB" id="U4KXR9"/>
<feature type="region of interest" description="Disordered" evidence="1">
    <location>
        <begin position="618"/>
        <end position="652"/>
    </location>
</feature>
<dbReference type="EMBL" id="HF935303">
    <property type="protein sequence ID" value="CCX06636.1"/>
    <property type="molecule type" value="Genomic_DNA"/>
</dbReference>
<dbReference type="InterPro" id="IPR036047">
    <property type="entry name" value="F-box-like_dom_sf"/>
</dbReference>
<dbReference type="OrthoDB" id="1689567at2759"/>
<dbReference type="CDD" id="cd09917">
    <property type="entry name" value="F-box_SF"/>
    <property type="match status" value="2"/>
</dbReference>
<evidence type="ECO:0000256" key="1">
    <source>
        <dbReference type="SAM" id="MobiDB-lite"/>
    </source>
</evidence>
<reference evidence="3 4" key="1">
    <citation type="journal article" date="2013" name="PLoS Genet.">
        <title>The genome and development-dependent transcriptomes of Pyronema confluens: a window into fungal evolution.</title>
        <authorList>
            <person name="Traeger S."/>
            <person name="Altegoer F."/>
            <person name="Freitag M."/>
            <person name="Gabaldon T."/>
            <person name="Kempken F."/>
            <person name="Kumar A."/>
            <person name="Marcet-Houben M."/>
            <person name="Poggeler S."/>
            <person name="Stajich J.E."/>
            <person name="Nowrousian M."/>
        </authorList>
    </citation>
    <scope>NUCLEOTIDE SEQUENCE [LARGE SCALE GENOMIC DNA]</scope>
    <source>
        <strain evidence="4">CBS 100304</strain>
        <tissue evidence="3">Vegetative mycelium</tissue>
    </source>
</reference>
<accession>U4KXR9</accession>
<dbReference type="SUPFAM" id="SSF81383">
    <property type="entry name" value="F-box domain"/>
    <property type="match status" value="2"/>
</dbReference>
<name>U4KXR9_PYROM</name>
<evidence type="ECO:0000313" key="3">
    <source>
        <dbReference type="EMBL" id="CCX06636.1"/>
    </source>
</evidence>
<protein>
    <recommendedName>
        <fullName evidence="2">F-box domain-containing protein</fullName>
    </recommendedName>
</protein>
<dbReference type="SUPFAM" id="SSF69322">
    <property type="entry name" value="Tricorn protease domain 2"/>
    <property type="match status" value="1"/>
</dbReference>
<organism evidence="3 4">
    <name type="scientific">Pyronema omphalodes (strain CBS 100304)</name>
    <name type="common">Pyronema confluens</name>
    <dbReference type="NCBI Taxonomy" id="1076935"/>
    <lineage>
        <taxon>Eukaryota</taxon>
        <taxon>Fungi</taxon>
        <taxon>Dikarya</taxon>
        <taxon>Ascomycota</taxon>
        <taxon>Pezizomycotina</taxon>
        <taxon>Pezizomycetes</taxon>
        <taxon>Pezizales</taxon>
        <taxon>Pyronemataceae</taxon>
        <taxon>Pyronema</taxon>
    </lineage>
</organism>
<keyword evidence="4" id="KW-1185">Reference proteome</keyword>
<proteinExistence type="predicted"/>
<evidence type="ECO:0000259" key="2">
    <source>
        <dbReference type="SMART" id="SM00256"/>
    </source>
</evidence>
<dbReference type="Proteomes" id="UP000018144">
    <property type="component" value="Unassembled WGS sequence"/>
</dbReference>